<organism evidence="2">
    <name type="scientific">Rhodosorus marinus</name>
    <dbReference type="NCBI Taxonomy" id="101924"/>
    <lineage>
        <taxon>Eukaryota</taxon>
        <taxon>Rhodophyta</taxon>
        <taxon>Stylonematophyceae</taxon>
        <taxon>Stylonematales</taxon>
        <taxon>Stylonemataceae</taxon>
        <taxon>Rhodosorus</taxon>
    </lineage>
</organism>
<protein>
    <submittedName>
        <fullName evidence="2">Uncharacterized protein</fullName>
    </submittedName>
</protein>
<evidence type="ECO:0000256" key="1">
    <source>
        <dbReference type="SAM" id="MobiDB-lite"/>
    </source>
</evidence>
<feature type="compositionally biased region" description="Low complexity" evidence="1">
    <location>
        <begin position="136"/>
        <end position="155"/>
    </location>
</feature>
<proteinExistence type="predicted"/>
<accession>A0A7S2ZYY6</accession>
<dbReference type="AlphaFoldDB" id="A0A7S2ZYY6"/>
<sequence length="164" mass="18486">MAVPLKKKGQERERILVVALAFVLLSTVVKYKLNSSRERFIVKDMQLLKMESVGHEESIVKLRAQWWTAHKELEKLQKEEKSARSGKSRFLLDQSKQKNQEAQAQARAARDDASQPQRAAENRAKSLVYENDKQYQEPAQAQAEAEADAAAQPEGAADKPAEVV</sequence>
<dbReference type="EMBL" id="HBHW01031421">
    <property type="protein sequence ID" value="CAE0056158.1"/>
    <property type="molecule type" value="Transcribed_RNA"/>
</dbReference>
<gene>
    <name evidence="2" type="ORF">RMAR00112_LOCUS24200</name>
</gene>
<evidence type="ECO:0000313" key="2">
    <source>
        <dbReference type="EMBL" id="CAE0056158.1"/>
    </source>
</evidence>
<feature type="compositionally biased region" description="Basic and acidic residues" evidence="1">
    <location>
        <begin position="120"/>
        <end position="135"/>
    </location>
</feature>
<reference evidence="2" key="1">
    <citation type="submission" date="2021-01" db="EMBL/GenBank/DDBJ databases">
        <authorList>
            <person name="Corre E."/>
            <person name="Pelletier E."/>
            <person name="Niang G."/>
            <person name="Scheremetjew M."/>
            <person name="Finn R."/>
            <person name="Kale V."/>
            <person name="Holt S."/>
            <person name="Cochrane G."/>
            <person name="Meng A."/>
            <person name="Brown T."/>
            <person name="Cohen L."/>
        </authorList>
    </citation>
    <scope>NUCLEOTIDE SEQUENCE</scope>
    <source>
        <strain evidence="2">CCMP 769</strain>
    </source>
</reference>
<feature type="region of interest" description="Disordered" evidence="1">
    <location>
        <begin position="76"/>
        <end position="164"/>
    </location>
</feature>
<name>A0A7S2ZYY6_9RHOD</name>